<evidence type="ECO:0000256" key="5">
    <source>
        <dbReference type="ARBA" id="ARBA00022777"/>
    </source>
</evidence>
<name>A0A853FVX2_9BURK</name>
<dbReference type="InterPro" id="IPR029787">
    <property type="entry name" value="Nucleotide_cyclase"/>
</dbReference>
<dbReference type="InterPro" id="IPR048760">
    <property type="entry name" value="VP0354-like_sensor_dom"/>
</dbReference>
<dbReference type="InterPro" id="IPR043128">
    <property type="entry name" value="Rev_trsase/Diguanyl_cyclase"/>
</dbReference>
<dbReference type="SUPFAM" id="SSF55785">
    <property type="entry name" value="PYP-like sensor domain (PAS domain)"/>
    <property type="match status" value="1"/>
</dbReference>
<dbReference type="SUPFAM" id="SSF103190">
    <property type="entry name" value="Sensory domain-like"/>
    <property type="match status" value="2"/>
</dbReference>
<feature type="transmembrane region" description="Helical" evidence="8">
    <location>
        <begin position="353"/>
        <end position="373"/>
    </location>
</feature>
<keyword evidence="13" id="KW-1185">Reference proteome</keyword>
<feature type="domain" description="PAC" evidence="10">
    <location>
        <begin position="462"/>
        <end position="513"/>
    </location>
</feature>
<reference evidence="12 13" key="1">
    <citation type="submission" date="2020-07" db="EMBL/GenBank/DDBJ databases">
        <title>Taxonomic revisions and descriptions of new bacterial species based on genomic comparisons in the high-G+C-content subgroup of the family Alcaligenaceae.</title>
        <authorList>
            <person name="Szabo A."/>
            <person name="Felfoldi T."/>
        </authorList>
    </citation>
    <scope>NUCLEOTIDE SEQUENCE [LARGE SCALE GENOMIC DNA]</scope>
    <source>
        <strain evidence="12 13">LMG 24012</strain>
    </source>
</reference>
<accession>A0A853FVX2</accession>
<dbReference type="PROSITE" id="PS50887">
    <property type="entry name" value="GGDEF"/>
    <property type="match status" value="1"/>
</dbReference>
<keyword evidence="8" id="KW-0812">Transmembrane</keyword>
<gene>
    <name evidence="12" type="ORF">H0A72_12420</name>
</gene>
<dbReference type="GO" id="GO:0005524">
    <property type="term" value="F:ATP binding"/>
    <property type="evidence" value="ECO:0007669"/>
    <property type="project" value="UniProtKB-KW"/>
</dbReference>
<protein>
    <submittedName>
        <fullName evidence="12">Diguanylate cyclase</fullName>
    </submittedName>
</protein>
<dbReference type="InterPro" id="IPR000160">
    <property type="entry name" value="GGDEF_dom"/>
</dbReference>
<feature type="domain" description="GGDEF" evidence="11">
    <location>
        <begin position="545"/>
        <end position="678"/>
    </location>
</feature>
<comment type="subcellular location">
    <subcellularLocation>
        <location evidence="1">Membrane</location>
    </subcellularLocation>
</comment>
<evidence type="ECO:0000256" key="2">
    <source>
        <dbReference type="ARBA" id="ARBA00022553"/>
    </source>
</evidence>
<dbReference type="InterPro" id="IPR035965">
    <property type="entry name" value="PAS-like_dom_sf"/>
</dbReference>
<sequence length="683" mass="75122">METVAINDDMHSTQKPAARRRASFFDRETIRLFVVGYAVSALAFTAIVLALTSFWAERELQELKVQEQAKVAKTASILGYRFDMIASDLLTLANVPTMRALAADSGEIALERAANLFSTISREKGIYHKISYLDANGVEVIRVDQRGGLPVEVPVEHLQNKGGQYFVQAALRLERGEIYVSPLDLNVENGQIERPYNPTIRFGTPIFGPSGERRGIMMLNLHGQSMIDRFRELMADDYSQAMLLSSGGDWLASPDPAHSWEFMLRRPGAFAQRHPQAWQAINGRESGQWMNAEAGLFTYSTLHPGRATEPGGKRRGEAQDGAGNEHFWKVVSLVPAAALPSAAIGADELTRTVYLAGLALLLVLAAYVAHAVVTQRRLRHAIERSNRRHREITQHLGEGLIVLDRDARVVEANPEAERLLGRSRREMLGLGAAELFRPPGAEPEPAAPHPIQAVAATGRRYRSEDETFRRKDGTAFPVGVTAAPLASDGAPIGAVVSFRDMTDIKAYQEEIRRLAYHDPLTDLPNRRLLLELIRQALKEAERKQAKVGLMFLDLDHFKHVNDVYGHDGGDELLKGVAQRLRQAVRAVDTVSRQGGDEFVILLPGIDDADSAVTVARKILESLQAPLPVLDQLLPVKVSIGIALFPDHGGDVDTLMTLADTAMYEAKQGGRNRYCLAGTAPGTL</sequence>
<dbReference type="InterPro" id="IPR029151">
    <property type="entry name" value="Sensor-like_sf"/>
</dbReference>
<dbReference type="SMART" id="SM00091">
    <property type="entry name" value="PAS"/>
    <property type="match status" value="1"/>
</dbReference>
<dbReference type="InterPro" id="IPR000014">
    <property type="entry name" value="PAS"/>
</dbReference>
<dbReference type="GO" id="GO:0000160">
    <property type="term" value="P:phosphorelay signal transduction system"/>
    <property type="evidence" value="ECO:0007669"/>
    <property type="project" value="UniProtKB-KW"/>
</dbReference>
<proteinExistence type="predicted"/>
<keyword evidence="8" id="KW-1133">Transmembrane helix</keyword>
<dbReference type="CDD" id="cd01949">
    <property type="entry name" value="GGDEF"/>
    <property type="match status" value="1"/>
</dbReference>
<dbReference type="Pfam" id="PF08448">
    <property type="entry name" value="PAS_4"/>
    <property type="match status" value="1"/>
</dbReference>
<dbReference type="InterPro" id="IPR052163">
    <property type="entry name" value="DGC-Regulatory_Protein"/>
</dbReference>
<dbReference type="PROSITE" id="PS50113">
    <property type="entry name" value="PAC"/>
    <property type="match status" value="1"/>
</dbReference>
<dbReference type="Pfam" id="PF00990">
    <property type="entry name" value="GGDEF"/>
    <property type="match status" value="1"/>
</dbReference>
<dbReference type="SMART" id="SM00267">
    <property type="entry name" value="GGDEF"/>
    <property type="match status" value="1"/>
</dbReference>
<evidence type="ECO:0000256" key="7">
    <source>
        <dbReference type="ARBA" id="ARBA00023012"/>
    </source>
</evidence>
<keyword evidence="8" id="KW-0472">Membrane</keyword>
<keyword evidence="3" id="KW-0808">Transferase</keyword>
<evidence type="ECO:0000256" key="4">
    <source>
        <dbReference type="ARBA" id="ARBA00022741"/>
    </source>
</evidence>
<keyword evidence="7" id="KW-0902">Two-component regulatory system</keyword>
<dbReference type="PROSITE" id="PS50112">
    <property type="entry name" value="PAS"/>
    <property type="match status" value="1"/>
</dbReference>
<dbReference type="Gene3D" id="3.30.450.20">
    <property type="entry name" value="PAS domain"/>
    <property type="match status" value="3"/>
</dbReference>
<dbReference type="GO" id="GO:0016020">
    <property type="term" value="C:membrane"/>
    <property type="evidence" value="ECO:0007669"/>
    <property type="project" value="UniProtKB-SubCell"/>
</dbReference>
<keyword evidence="2" id="KW-0597">Phosphoprotein</keyword>
<evidence type="ECO:0000259" key="10">
    <source>
        <dbReference type="PROSITE" id="PS50113"/>
    </source>
</evidence>
<dbReference type="AlphaFoldDB" id="A0A853FVX2"/>
<evidence type="ECO:0000256" key="3">
    <source>
        <dbReference type="ARBA" id="ARBA00022679"/>
    </source>
</evidence>
<evidence type="ECO:0000256" key="8">
    <source>
        <dbReference type="SAM" id="Phobius"/>
    </source>
</evidence>
<evidence type="ECO:0000313" key="12">
    <source>
        <dbReference type="EMBL" id="NYT50115.1"/>
    </source>
</evidence>
<dbReference type="NCBIfam" id="TIGR00254">
    <property type="entry name" value="GGDEF"/>
    <property type="match status" value="1"/>
</dbReference>
<evidence type="ECO:0000256" key="6">
    <source>
        <dbReference type="ARBA" id="ARBA00022840"/>
    </source>
</evidence>
<dbReference type="GO" id="GO:0016301">
    <property type="term" value="F:kinase activity"/>
    <property type="evidence" value="ECO:0007669"/>
    <property type="project" value="UniProtKB-KW"/>
</dbReference>
<feature type="domain" description="PAS" evidence="9">
    <location>
        <begin position="385"/>
        <end position="438"/>
    </location>
</feature>
<dbReference type="InterPro" id="IPR000700">
    <property type="entry name" value="PAS-assoc_C"/>
</dbReference>
<dbReference type="Proteomes" id="UP000559809">
    <property type="component" value="Unassembled WGS sequence"/>
</dbReference>
<dbReference type="EMBL" id="JACCEM010000006">
    <property type="protein sequence ID" value="NYT50115.1"/>
    <property type="molecule type" value="Genomic_DNA"/>
</dbReference>
<organism evidence="12 13">
    <name type="scientific">Parapusillimonas granuli</name>
    <dbReference type="NCBI Taxonomy" id="380911"/>
    <lineage>
        <taxon>Bacteria</taxon>
        <taxon>Pseudomonadati</taxon>
        <taxon>Pseudomonadota</taxon>
        <taxon>Betaproteobacteria</taxon>
        <taxon>Burkholderiales</taxon>
        <taxon>Alcaligenaceae</taxon>
        <taxon>Parapusillimonas</taxon>
    </lineage>
</organism>
<dbReference type="InterPro" id="IPR013656">
    <property type="entry name" value="PAS_4"/>
</dbReference>
<evidence type="ECO:0000313" key="13">
    <source>
        <dbReference type="Proteomes" id="UP000559809"/>
    </source>
</evidence>
<keyword evidence="6" id="KW-0067">ATP-binding</keyword>
<keyword evidence="4" id="KW-0547">Nucleotide-binding</keyword>
<dbReference type="NCBIfam" id="TIGR00229">
    <property type="entry name" value="sensory_box"/>
    <property type="match status" value="1"/>
</dbReference>
<comment type="caution">
    <text evidence="12">The sequence shown here is derived from an EMBL/GenBank/DDBJ whole genome shotgun (WGS) entry which is preliminary data.</text>
</comment>
<evidence type="ECO:0000259" key="11">
    <source>
        <dbReference type="PROSITE" id="PS50887"/>
    </source>
</evidence>
<dbReference type="Pfam" id="PF21623">
    <property type="entry name" value="HK_sensor_dom_bact"/>
    <property type="match status" value="1"/>
</dbReference>
<dbReference type="CDD" id="cd00130">
    <property type="entry name" value="PAS"/>
    <property type="match status" value="1"/>
</dbReference>
<evidence type="ECO:0000256" key="1">
    <source>
        <dbReference type="ARBA" id="ARBA00004370"/>
    </source>
</evidence>
<dbReference type="SUPFAM" id="SSF55073">
    <property type="entry name" value="Nucleotide cyclase"/>
    <property type="match status" value="1"/>
</dbReference>
<dbReference type="Gene3D" id="3.30.70.270">
    <property type="match status" value="1"/>
</dbReference>
<feature type="transmembrane region" description="Helical" evidence="8">
    <location>
        <begin position="29"/>
        <end position="56"/>
    </location>
</feature>
<keyword evidence="5" id="KW-0418">Kinase</keyword>
<dbReference type="FunFam" id="3.30.70.270:FF:000001">
    <property type="entry name" value="Diguanylate cyclase domain protein"/>
    <property type="match status" value="1"/>
</dbReference>
<dbReference type="PANTHER" id="PTHR46663:SF3">
    <property type="entry name" value="SLL0267 PROTEIN"/>
    <property type="match status" value="1"/>
</dbReference>
<dbReference type="PANTHER" id="PTHR46663">
    <property type="entry name" value="DIGUANYLATE CYCLASE DGCT-RELATED"/>
    <property type="match status" value="1"/>
</dbReference>
<evidence type="ECO:0000259" key="9">
    <source>
        <dbReference type="PROSITE" id="PS50112"/>
    </source>
</evidence>